<dbReference type="Proteomes" id="UP000031186">
    <property type="component" value="Unassembled WGS sequence"/>
</dbReference>
<dbReference type="VEuPathDB" id="FungiDB:MAN_02502"/>
<dbReference type="CDD" id="cd20335">
    <property type="entry name" value="BRcat_RBR"/>
    <property type="match status" value="1"/>
</dbReference>
<reference evidence="2 3" key="1">
    <citation type="journal article" date="2014" name="Proc. Natl. Acad. Sci. U.S.A.">
        <title>Trajectory and genomic determinants of fungal-pathogen speciation and host adaptation.</title>
        <authorList>
            <person name="Hu X."/>
            <person name="Xiao G."/>
            <person name="Zheng P."/>
            <person name="Shang Y."/>
            <person name="Su Y."/>
            <person name="Zhang X."/>
            <person name="Liu X."/>
            <person name="Zhan S."/>
            <person name="St Leger R.J."/>
            <person name="Wang C."/>
        </authorList>
    </citation>
    <scope>NUCLEOTIDE SEQUENCE [LARGE SCALE GENOMIC DNA]</scope>
    <source>
        <strain evidence="2 3">ARSEF 549</strain>
    </source>
</reference>
<keyword evidence="3" id="KW-1185">Reference proteome</keyword>
<dbReference type="SUPFAM" id="SSF57850">
    <property type="entry name" value="RING/U-box"/>
    <property type="match status" value="2"/>
</dbReference>
<protein>
    <submittedName>
        <fullName evidence="2">C3HC4 type (RING finger) zinc finger containing protein</fullName>
    </submittedName>
</protein>
<organism evidence="2 3">
    <name type="scientific">Metarhizium anisopliae (strain ARSEF 549)</name>
    <dbReference type="NCBI Taxonomy" id="3151832"/>
    <lineage>
        <taxon>Eukaryota</taxon>
        <taxon>Fungi</taxon>
        <taxon>Dikarya</taxon>
        <taxon>Ascomycota</taxon>
        <taxon>Pezizomycotina</taxon>
        <taxon>Sordariomycetes</taxon>
        <taxon>Hypocreomycetidae</taxon>
        <taxon>Hypocreales</taxon>
        <taxon>Clavicipitaceae</taxon>
        <taxon>Metarhizium</taxon>
    </lineage>
</organism>
<dbReference type="AlphaFoldDB" id="A0A0B4FHR3"/>
<dbReference type="InterPro" id="IPR013083">
    <property type="entry name" value="Znf_RING/FYVE/PHD"/>
</dbReference>
<evidence type="ECO:0000313" key="2">
    <source>
        <dbReference type="EMBL" id="KID69988.1"/>
    </source>
</evidence>
<dbReference type="GO" id="GO:0016567">
    <property type="term" value="P:protein ubiquitination"/>
    <property type="evidence" value="ECO:0007669"/>
    <property type="project" value="InterPro"/>
</dbReference>
<feature type="compositionally biased region" description="Basic and acidic residues" evidence="1">
    <location>
        <begin position="400"/>
        <end position="415"/>
    </location>
</feature>
<evidence type="ECO:0000313" key="3">
    <source>
        <dbReference type="Proteomes" id="UP000031186"/>
    </source>
</evidence>
<sequence>MDTTTHIPELEDALYCTEVMHLRAGKSELVYDRELLKKAHGLGIMATLPSVAEAQRVTSSASDSTESTSREQTFSTISEASTTYLTPHSSIYGGVSPKLSSFDSSINKPHCKALNFASYEKYISQIDTVHEEPRFRKPSLVIDSSGQSIFSVSTRKSISGVTTGFRNRMRLRKKPTRLFDTPVSCFACQAAFNKTNGLKSLPCGHAHCTDCIRDLVIQAINHETRMPPTCCAQPVPADALKQSLDLDVQESFLKAVHQYSTPSESRIFCCSTLCGEFIPPLKRLDPKLPSAVTCLKCQTKVCSTCKQSAHSIGIHCPGDWELLDALKIGGRSSWRRCYRCRKLVELSDSIGPTTCACSAQFCHSCGGVWDSAVGCPNVCNGEEGLAKRRKEEEERAAQAKAVRDAERQECEERSASHPSMIALRASQEQEKQRLLDFRCSAESSLKARHAAEGIALMNQQVEEEEQLSQKHLRETSQLDDRQIAEELELRQSLEQAEKSIRVRIKHMEAYCDGLGQNPNGSALPPRIVTEQNLRDLGIQYNLRDDMERQHQSKINMMRDRQEKRMEELLEKHETDLQDQADGQRKARDELIDKHKQEAGQFHSIFDGRQSRTTARWTLAIEVLCKELQEQDGLKYAVVDAPSWPENAVPTVAES</sequence>
<proteinExistence type="predicted"/>
<dbReference type="HOGENOM" id="CLU_025203_1_0_1"/>
<name>A0A0B4FHR3_METAF</name>
<evidence type="ECO:0000256" key="1">
    <source>
        <dbReference type="SAM" id="MobiDB-lite"/>
    </source>
</evidence>
<feature type="region of interest" description="Disordered" evidence="1">
    <location>
        <begin position="400"/>
        <end position="419"/>
    </location>
</feature>
<dbReference type="InterPro" id="IPR031127">
    <property type="entry name" value="E3_UB_ligase_RBR"/>
</dbReference>
<dbReference type="GO" id="GO:0004842">
    <property type="term" value="F:ubiquitin-protein transferase activity"/>
    <property type="evidence" value="ECO:0007669"/>
    <property type="project" value="InterPro"/>
</dbReference>
<accession>A0A0B4FHR3</accession>
<dbReference type="EMBL" id="AZNF01000002">
    <property type="protein sequence ID" value="KID69988.1"/>
    <property type="molecule type" value="Genomic_DNA"/>
</dbReference>
<feature type="non-terminal residue" evidence="2">
    <location>
        <position position="1"/>
    </location>
</feature>
<dbReference type="PANTHER" id="PTHR11685">
    <property type="entry name" value="RBR FAMILY RING FINGER AND IBR DOMAIN-CONTAINING"/>
    <property type="match status" value="1"/>
</dbReference>
<dbReference type="OrthoDB" id="9977870at2759"/>
<comment type="caution">
    <text evidence="2">The sequence shown here is derived from an EMBL/GenBank/DDBJ whole genome shotgun (WGS) entry which is preliminary data.</text>
</comment>
<dbReference type="Gene3D" id="3.30.40.10">
    <property type="entry name" value="Zinc/RING finger domain, C3HC4 (zinc finger)"/>
    <property type="match status" value="1"/>
</dbReference>
<dbReference type="Gene3D" id="1.20.120.1750">
    <property type="match status" value="1"/>
</dbReference>
<gene>
    <name evidence="2" type="ORF">MAN_02502</name>
</gene>